<accession>A0A3B0WGL2</accession>
<feature type="non-terminal residue" evidence="1">
    <location>
        <position position="39"/>
    </location>
</feature>
<dbReference type="AlphaFoldDB" id="A0A3B0WGL2"/>
<sequence>MNPVEQFYDADSEREWQRLDEHRTEFGVTMRALADYLPS</sequence>
<reference evidence="1" key="1">
    <citation type="submission" date="2018-06" db="EMBL/GenBank/DDBJ databases">
        <authorList>
            <person name="Zhirakovskaya E."/>
        </authorList>
    </citation>
    <scope>NUCLEOTIDE SEQUENCE</scope>
</reference>
<gene>
    <name evidence="1" type="ORF">MNBD_CHLOROFLEXI01-842</name>
</gene>
<organism evidence="1">
    <name type="scientific">hydrothermal vent metagenome</name>
    <dbReference type="NCBI Taxonomy" id="652676"/>
    <lineage>
        <taxon>unclassified sequences</taxon>
        <taxon>metagenomes</taxon>
        <taxon>ecological metagenomes</taxon>
    </lineage>
</organism>
<evidence type="ECO:0000313" key="1">
    <source>
        <dbReference type="EMBL" id="VAW42734.1"/>
    </source>
</evidence>
<proteinExistence type="predicted"/>
<dbReference type="EMBL" id="UOEU01000943">
    <property type="protein sequence ID" value="VAW42734.1"/>
    <property type="molecule type" value="Genomic_DNA"/>
</dbReference>
<protein>
    <submittedName>
        <fullName evidence="1">Uncharacterized protein</fullName>
    </submittedName>
</protein>
<name>A0A3B0WGL2_9ZZZZ</name>